<evidence type="ECO:0000256" key="1">
    <source>
        <dbReference type="SAM" id="SignalP"/>
    </source>
</evidence>
<accession>A0ABY7VZ32</accession>
<dbReference type="PANTHER" id="PTHR31084:SF19">
    <property type="entry name" value="GLYCOSYL HYDROLASE FAMILY 95 N-TERMINAL DOMAIN-CONTAINING PROTEIN"/>
    <property type="match status" value="1"/>
</dbReference>
<dbReference type="RefSeq" id="WP_274153341.1">
    <property type="nucleotide sequence ID" value="NZ_CP117812.1"/>
</dbReference>
<dbReference type="InterPro" id="IPR008928">
    <property type="entry name" value="6-hairpin_glycosidase_sf"/>
</dbReference>
<feature type="domain" description="Glycosyl hydrolase family 95 catalytic" evidence="4">
    <location>
        <begin position="299"/>
        <end position="725"/>
    </location>
</feature>
<proteinExistence type="predicted"/>
<dbReference type="PIRSF" id="PIRSF007663">
    <property type="entry name" value="UCP007663"/>
    <property type="match status" value="1"/>
</dbReference>
<name>A0ABY7VZ32_9BACT</name>
<evidence type="ECO:0000259" key="2">
    <source>
        <dbReference type="Pfam" id="PF14498"/>
    </source>
</evidence>
<dbReference type="Pfam" id="PF22124">
    <property type="entry name" value="Glyco_hydro_95_cat"/>
    <property type="match status" value="1"/>
</dbReference>
<feature type="domain" description="Alpha fucosidase A-like C-terminal" evidence="3">
    <location>
        <begin position="727"/>
        <end position="822"/>
    </location>
</feature>
<gene>
    <name evidence="5" type="ORF">PQO03_21910</name>
</gene>
<dbReference type="Pfam" id="PF14498">
    <property type="entry name" value="Glyco_hyd_65N_2"/>
    <property type="match status" value="2"/>
</dbReference>
<evidence type="ECO:0000259" key="4">
    <source>
        <dbReference type="Pfam" id="PF22124"/>
    </source>
</evidence>
<dbReference type="InterPro" id="IPR054363">
    <property type="entry name" value="GH95_cat"/>
</dbReference>
<feature type="chain" id="PRO_5046015803" evidence="1">
    <location>
        <begin position="23"/>
        <end position="828"/>
    </location>
</feature>
<organism evidence="5 6">
    <name type="scientific">Lentisphaera profundi</name>
    <dbReference type="NCBI Taxonomy" id="1658616"/>
    <lineage>
        <taxon>Bacteria</taxon>
        <taxon>Pseudomonadati</taxon>
        <taxon>Lentisphaerota</taxon>
        <taxon>Lentisphaeria</taxon>
        <taxon>Lentisphaerales</taxon>
        <taxon>Lentisphaeraceae</taxon>
        <taxon>Lentisphaera</taxon>
    </lineage>
</organism>
<keyword evidence="5" id="KW-0378">Hydrolase</keyword>
<dbReference type="Gene3D" id="1.50.10.10">
    <property type="match status" value="1"/>
</dbReference>
<dbReference type="InterPro" id="IPR016518">
    <property type="entry name" value="Alpha-L-fucosidase"/>
</dbReference>
<keyword evidence="1" id="KW-0732">Signal</keyword>
<feature type="domain" description="Glycosyl hydrolase family 95 N-terminal" evidence="2">
    <location>
        <begin position="56"/>
        <end position="90"/>
    </location>
</feature>
<evidence type="ECO:0000313" key="5">
    <source>
        <dbReference type="EMBL" id="WDE98470.1"/>
    </source>
</evidence>
<dbReference type="Gene3D" id="2.70.98.50">
    <property type="entry name" value="putative glycoside hydrolase family protein from bacillus halodurans"/>
    <property type="match status" value="1"/>
</dbReference>
<dbReference type="InterPro" id="IPR049053">
    <property type="entry name" value="AFCA-like_C"/>
</dbReference>
<dbReference type="InterPro" id="IPR027414">
    <property type="entry name" value="GH95_N_dom"/>
</dbReference>
<dbReference type="Proteomes" id="UP001214250">
    <property type="component" value="Chromosome 2"/>
</dbReference>
<dbReference type="EMBL" id="CP117812">
    <property type="protein sequence ID" value="WDE98470.1"/>
    <property type="molecule type" value="Genomic_DNA"/>
</dbReference>
<evidence type="ECO:0000259" key="3">
    <source>
        <dbReference type="Pfam" id="PF21307"/>
    </source>
</evidence>
<evidence type="ECO:0000313" key="6">
    <source>
        <dbReference type="Proteomes" id="UP001214250"/>
    </source>
</evidence>
<dbReference type="SUPFAM" id="SSF48208">
    <property type="entry name" value="Six-hairpin glycosidases"/>
    <property type="match status" value="1"/>
</dbReference>
<sequence length="828" mass="92602">MKRLLSKGLFLLTTCLSLTIYADSSRRIYEVWKNEQAPNQGGDWGIISAGGTPFDKNWEYNSYPIGNGYMGANIFGRVDTERVQLSDKTLHNKGIYGGGGTTGFAELFIDFNHGKVKNYRRSLNINEAIAHVSYEKDGVKYNREYFTSYPDNVMVIKLTSSQKGKLAFTVRHQIPYLGLSALSNKGDAEKSKNYFKGKNARTGQLSAQGNTLKLDGNIPMFNQNYAAEIKIIAQGGEVKAVDKSMVVANADSALILVALGTDYRLSDKLFTNPNHMKTDKSIDPKKVVAELVAKAEAKGYDALKATHLKDYQNLFKRVSVKLNSQKSELPSHLLLANYKKGQEDTYLEELMFQFGRYLLIASSREKTLPANLQGVWSQYHMTPWTGGYWHNINVQMNYWGVMNTNLAECFESYIEYFKAYVPKAKQHADAYVKKLNPSKLAKEGTGENGWIIGTSANAFNISGAGGGHSGPGTGGFTSKLLMEYYYFTQDKKFLEETGYPAMLSMSKFFSKALVPDGDLLLVKPSASPENKVRKKEQVEFIKNLPGHPGHVDKKGNYITIGCTFDQGFVWENHMDTLAGAKILSKQSPFLDQIKEEATKLDPIIIGTSGQIKEYREEEAYSDIGDPRHRHISHLCTLYPGTLINSNKPEWMKAAKKTLDLRGNKTTGWAMAHRMNCRARLKQGDEAHEAYKTFIKERTVPNLWTLHPPFQIDGNFGTMAGVAEMLIQSHEAYIEPLPALPKAWINGSYEGLVARGNFVFSAKWKEGKISYLTVTSRMGGVCRIKYTGIDGVTLKDSKDNIIKTTSNEQGHVAFSTRKGESYTFNIKSM</sequence>
<keyword evidence="6" id="KW-1185">Reference proteome</keyword>
<dbReference type="InterPro" id="IPR012341">
    <property type="entry name" value="6hp_glycosidase-like_sf"/>
</dbReference>
<protein>
    <submittedName>
        <fullName evidence="5">Glycoside hydrolase family 95 protein</fullName>
    </submittedName>
</protein>
<feature type="signal peptide" evidence="1">
    <location>
        <begin position="1"/>
        <end position="22"/>
    </location>
</feature>
<dbReference type="PANTHER" id="PTHR31084">
    <property type="entry name" value="ALPHA-L-FUCOSIDASE 2"/>
    <property type="match status" value="1"/>
</dbReference>
<reference evidence="5 6" key="1">
    <citation type="submission" date="2023-02" db="EMBL/GenBank/DDBJ databases">
        <title>Genome sequence of Lentisphaera profundi SAORIC-696.</title>
        <authorList>
            <person name="Kim e."/>
            <person name="Cho J.-C."/>
            <person name="Choi A."/>
            <person name="Kang I."/>
        </authorList>
    </citation>
    <scope>NUCLEOTIDE SEQUENCE [LARGE SCALE GENOMIC DNA]</scope>
    <source>
        <strain evidence="5 6">SAORIC-696</strain>
    </source>
</reference>
<feature type="domain" description="Glycosyl hydrolase family 95 N-terminal" evidence="2">
    <location>
        <begin position="101"/>
        <end position="264"/>
    </location>
</feature>
<dbReference type="Pfam" id="PF21307">
    <property type="entry name" value="Glyco_hydro_95_C"/>
    <property type="match status" value="1"/>
</dbReference>
<dbReference type="GO" id="GO:0016787">
    <property type="term" value="F:hydrolase activity"/>
    <property type="evidence" value="ECO:0007669"/>
    <property type="project" value="UniProtKB-KW"/>
</dbReference>